<dbReference type="GO" id="GO:0003677">
    <property type="term" value="F:DNA binding"/>
    <property type="evidence" value="ECO:0007669"/>
    <property type="project" value="UniProtKB-KW"/>
</dbReference>
<dbReference type="EMBL" id="WMZA01000001">
    <property type="protein sequence ID" value="MTR62148.1"/>
    <property type="molecule type" value="Genomic_DNA"/>
</dbReference>
<evidence type="ECO:0000313" key="5">
    <source>
        <dbReference type="EMBL" id="MTR40463.1"/>
    </source>
</evidence>
<dbReference type="SUPFAM" id="SSF46785">
    <property type="entry name" value="Winged helix' DNA-binding domain"/>
    <property type="match status" value="1"/>
</dbReference>
<evidence type="ECO:0000256" key="1">
    <source>
        <dbReference type="ARBA" id="ARBA00023015"/>
    </source>
</evidence>
<sequence length="109" mass="12551">METCKKQSLKKSICPARRVLNLLKGKFTLEILSEIIDGNIHYSSLLRSVEGINPRILAQRLHDFEQEGILSRKVLPTSPPQVEYKMTKKGIALRSIVEEMKKWEHTYGD</sequence>
<keyword evidence="1" id="KW-0805">Transcription regulation</keyword>
<dbReference type="Gene3D" id="1.10.10.10">
    <property type="entry name" value="Winged helix-like DNA-binding domain superfamily/Winged helix DNA-binding domain"/>
    <property type="match status" value="1"/>
</dbReference>
<keyword evidence="2" id="KW-0238">DNA-binding</keyword>
<evidence type="ECO:0000256" key="2">
    <source>
        <dbReference type="ARBA" id="ARBA00023125"/>
    </source>
</evidence>
<gene>
    <name evidence="5" type="ORF">GMC75_01870</name>
    <name evidence="6" type="ORF">GMC80_01965</name>
</gene>
<evidence type="ECO:0000313" key="8">
    <source>
        <dbReference type="Proteomes" id="UP000462658"/>
    </source>
</evidence>
<proteinExistence type="predicted"/>
<dbReference type="AlphaFoldDB" id="A0A6I3P0W1"/>
<protein>
    <submittedName>
        <fullName evidence="5">Transcriptional regulator</fullName>
    </submittedName>
</protein>
<dbReference type="PANTHER" id="PTHR33204">
    <property type="entry name" value="TRANSCRIPTIONAL REGULATOR, MARR FAMILY"/>
    <property type="match status" value="1"/>
</dbReference>
<comment type="caution">
    <text evidence="5">The sequence shown here is derived from an EMBL/GenBank/DDBJ whole genome shotgun (WGS) entry which is preliminary data.</text>
</comment>
<dbReference type="Pfam" id="PF01638">
    <property type="entry name" value="HxlR"/>
    <property type="match status" value="1"/>
</dbReference>
<dbReference type="EMBL" id="WMYS01000001">
    <property type="protein sequence ID" value="MTR40463.1"/>
    <property type="molecule type" value="Genomic_DNA"/>
</dbReference>
<evidence type="ECO:0000313" key="6">
    <source>
        <dbReference type="EMBL" id="MTR62148.1"/>
    </source>
</evidence>
<keyword evidence="3" id="KW-0804">Transcription</keyword>
<dbReference type="InterPro" id="IPR036390">
    <property type="entry name" value="WH_DNA-bd_sf"/>
</dbReference>
<dbReference type="Proteomes" id="UP000462658">
    <property type="component" value="Unassembled WGS sequence"/>
</dbReference>
<feature type="domain" description="HTH hxlR-type" evidence="4">
    <location>
        <begin position="14"/>
        <end position="109"/>
    </location>
</feature>
<evidence type="ECO:0000256" key="3">
    <source>
        <dbReference type="ARBA" id="ARBA00023163"/>
    </source>
</evidence>
<dbReference type="PROSITE" id="PS51118">
    <property type="entry name" value="HTH_HXLR"/>
    <property type="match status" value="1"/>
</dbReference>
<evidence type="ECO:0000313" key="7">
    <source>
        <dbReference type="Proteomes" id="UP000430295"/>
    </source>
</evidence>
<reference evidence="7 8" key="1">
    <citation type="journal article" date="2019" name="Nat. Med.">
        <title>A library of human gut bacterial isolates paired with longitudinal multiomics data enables mechanistic microbiome research.</title>
        <authorList>
            <person name="Poyet M."/>
            <person name="Groussin M."/>
            <person name="Gibbons S.M."/>
            <person name="Avila-Pacheco J."/>
            <person name="Jiang X."/>
            <person name="Kearney S.M."/>
            <person name="Perrotta A.R."/>
            <person name="Berdy B."/>
            <person name="Zhao S."/>
            <person name="Lieberman T.D."/>
            <person name="Swanson P.K."/>
            <person name="Smith M."/>
            <person name="Roesemann S."/>
            <person name="Alexander J.E."/>
            <person name="Rich S.A."/>
            <person name="Livny J."/>
            <person name="Vlamakis H."/>
            <person name="Clish C."/>
            <person name="Bullock K."/>
            <person name="Deik A."/>
            <person name="Scott J."/>
            <person name="Pierce K.A."/>
            <person name="Xavier R.J."/>
            <person name="Alm E.J."/>
        </authorList>
    </citation>
    <scope>NUCLEOTIDE SEQUENCE [LARGE SCALE GENOMIC DNA]</scope>
    <source>
        <strain evidence="6 8">BIOML-A10</strain>
        <strain evidence="5 7">BIOML-A18</strain>
    </source>
</reference>
<evidence type="ECO:0000259" key="4">
    <source>
        <dbReference type="PROSITE" id="PS51118"/>
    </source>
</evidence>
<name>A0A6I3P0W1_STRPA</name>
<dbReference type="PANTHER" id="PTHR33204:SF18">
    <property type="entry name" value="TRANSCRIPTIONAL REGULATORY PROTEIN"/>
    <property type="match status" value="1"/>
</dbReference>
<dbReference type="Proteomes" id="UP000430295">
    <property type="component" value="Unassembled WGS sequence"/>
</dbReference>
<dbReference type="RefSeq" id="WP_013903886.1">
    <property type="nucleotide sequence ID" value="NZ_CABIWQ010000001.1"/>
</dbReference>
<dbReference type="InterPro" id="IPR002577">
    <property type="entry name" value="HTH_HxlR"/>
</dbReference>
<dbReference type="GeneID" id="10835375"/>
<accession>A0A6I3P0W1</accession>
<organism evidence="5 7">
    <name type="scientific">Streptococcus parasanguinis</name>
    <dbReference type="NCBI Taxonomy" id="1318"/>
    <lineage>
        <taxon>Bacteria</taxon>
        <taxon>Bacillati</taxon>
        <taxon>Bacillota</taxon>
        <taxon>Bacilli</taxon>
        <taxon>Lactobacillales</taxon>
        <taxon>Streptococcaceae</taxon>
        <taxon>Streptococcus</taxon>
    </lineage>
</organism>
<dbReference type="InterPro" id="IPR036388">
    <property type="entry name" value="WH-like_DNA-bd_sf"/>
</dbReference>